<dbReference type="Proteomes" id="UP000007431">
    <property type="component" value="Unassembled WGS sequence"/>
</dbReference>
<organism evidence="3">
    <name type="scientific">Schizophyllum commune (strain H4-8 / FGSC 9210)</name>
    <name type="common">Split gill fungus</name>
    <dbReference type="NCBI Taxonomy" id="578458"/>
    <lineage>
        <taxon>Eukaryota</taxon>
        <taxon>Fungi</taxon>
        <taxon>Dikarya</taxon>
        <taxon>Basidiomycota</taxon>
        <taxon>Agaricomycotina</taxon>
        <taxon>Agaricomycetes</taxon>
        <taxon>Agaricomycetidae</taxon>
        <taxon>Agaricales</taxon>
        <taxon>Schizophyllaceae</taxon>
        <taxon>Schizophyllum</taxon>
    </lineage>
</organism>
<feature type="region of interest" description="Disordered" evidence="1">
    <location>
        <begin position="39"/>
        <end position="60"/>
    </location>
</feature>
<evidence type="ECO:0000313" key="2">
    <source>
        <dbReference type="EMBL" id="EFI97828.1"/>
    </source>
</evidence>
<dbReference type="VEuPathDB" id="FungiDB:SCHCODRAFT_02664915"/>
<name>D8Q0X0_SCHCM</name>
<gene>
    <name evidence="2" type="ORF">SCHCODRAFT_234190</name>
</gene>
<dbReference type="InParanoid" id="D8Q0X0"/>
<proteinExistence type="predicted"/>
<accession>D8Q0X0</accession>
<keyword evidence="3" id="KW-1185">Reference proteome</keyword>
<evidence type="ECO:0000256" key="1">
    <source>
        <dbReference type="SAM" id="MobiDB-lite"/>
    </source>
</evidence>
<protein>
    <submittedName>
        <fullName evidence="2">Uncharacterized protein</fullName>
    </submittedName>
</protein>
<dbReference type="AlphaFoldDB" id="D8Q0X0"/>
<evidence type="ECO:0000313" key="3">
    <source>
        <dbReference type="Proteomes" id="UP000007431"/>
    </source>
</evidence>
<sequence length="197" mass="22313">MTAVPGGRAVDWSGILLRRDAGRDSTLVDVYQGKAGLVSTRSLGPPKDSQDVIDDAQTRDQAPKSSLLSLEVLALINAAFSERDEAKARLEVATIKLGDIQAREALCDEREFEARDAQKQLALTCRRQAADLRDVKANFINLFNKFYWKLRRLQDDPEEMKEVVADLKRTLEVYEVTKTKYSDDEDLECTFDDEEHM</sequence>
<reference evidence="2 3" key="1">
    <citation type="journal article" date="2010" name="Nat. Biotechnol.">
        <title>Genome sequence of the model mushroom Schizophyllum commune.</title>
        <authorList>
            <person name="Ohm R.A."/>
            <person name="de Jong J.F."/>
            <person name="Lugones L.G."/>
            <person name="Aerts A."/>
            <person name="Kothe E."/>
            <person name="Stajich J.E."/>
            <person name="de Vries R.P."/>
            <person name="Record E."/>
            <person name="Levasseur A."/>
            <person name="Baker S.E."/>
            <person name="Bartholomew K.A."/>
            <person name="Coutinho P.M."/>
            <person name="Erdmann S."/>
            <person name="Fowler T.J."/>
            <person name="Gathman A.C."/>
            <person name="Lombard V."/>
            <person name="Henrissat B."/>
            <person name="Knabe N."/>
            <person name="Kuees U."/>
            <person name="Lilly W.W."/>
            <person name="Lindquist E."/>
            <person name="Lucas S."/>
            <person name="Magnuson J.K."/>
            <person name="Piumi F."/>
            <person name="Raudaskoski M."/>
            <person name="Salamov A."/>
            <person name="Schmutz J."/>
            <person name="Schwarze F.W.M.R."/>
            <person name="vanKuyk P.A."/>
            <person name="Horton J.S."/>
            <person name="Grigoriev I.V."/>
            <person name="Woesten H.A.B."/>
        </authorList>
    </citation>
    <scope>NUCLEOTIDE SEQUENCE [LARGE SCALE GENOMIC DNA]</scope>
    <source>
        <strain evidence="3">H4-8 / FGSC 9210</strain>
    </source>
</reference>
<dbReference type="EMBL" id="GL377305">
    <property type="protein sequence ID" value="EFI97828.1"/>
    <property type="molecule type" value="Genomic_DNA"/>
</dbReference>
<dbReference type="HOGENOM" id="CLU_1384872_0_0_1"/>